<dbReference type="Proteomes" id="UP000839052">
    <property type="component" value="Chromosome"/>
</dbReference>
<reference evidence="11 12" key="1">
    <citation type="submission" date="2021-10" db="EMBL/GenBank/DDBJ databases">
        <authorList>
            <person name="Koch H."/>
        </authorList>
    </citation>
    <scope>NUCLEOTIDE SEQUENCE [LARGE SCALE GENOMIC DNA]</scope>
    <source>
        <strain evidence="11">6680</strain>
    </source>
</reference>
<keyword evidence="5 9" id="KW-0227">DNA damage</keyword>
<dbReference type="InterPro" id="IPR004604">
    <property type="entry name" value="DNA_recomb/repair_RecN"/>
</dbReference>
<dbReference type="PANTHER" id="PTHR11059:SF0">
    <property type="entry name" value="DNA REPAIR PROTEIN RECN"/>
    <property type="match status" value="1"/>
</dbReference>
<protein>
    <recommendedName>
        <fullName evidence="3 9">DNA repair protein RecN</fullName>
    </recommendedName>
    <alternativeName>
        <fullName evidence="8 9">Recombination protein N</fullName>
    </alternativeName>
</protein>
<evidence type="ECO:0000256" key="5">
    <source>
        <dbReference type="ARBA" id="ARBA00022763"/>
    </source>
</evidence>
<evidence type="ECO:0000256" key="2">
    <source>
        <dbReference type="ARBA" id="ARBA00009441"/>
    </source>
</evidence>
<evidence type="ECO:0000256" key="3">
    <source>
        <dbReference type="ARBA" id="ARBA00021315"/>
    </source>
</evidence>
<evidence type="ECO:0000259" key="10">
    <source>
        <dbReference type="Pfam" id="PF02463"/>
    </source>
</evidence>
<dbReference type="Gene3D" id="3.40.50.300">
    <property type="entry name" value="P-loop containing nucleotide triphosphate hydrolases"/>
    <property type="match status" value="2"/>
</dbReference>
<dbReference type="InterPro" id="IPR003395">
    <property type="entry name" value="RecF/RecN/SMC_N"/>
</dbReference>
<dbReference type="SUPFAM" id="SSF52540">
    <property type="entry name" value="P-loop containing nucleoside triphosphate hydrolases"/>
    <property type="match status" value="1"/>
</dbReference>
<evidence type="ECO:0000256" key="9">
    <source>
        <dbReference type="PIRNR" id="PIRNR003128"/>
    </source>
</evidence>
<keyword evidence="4" id="KW-0547">Nucleotide-binding</keyword>
<comment type="function">
    <text evidence="1 9">May be involved in recombinational repair of damaged DNA.</text>
</comment>
<sequence length="557" mass="60773">MLKFLSIRDFVIVDFLELDFSSGFTALTGETGAGKSILIDALSLALGERGDAGMVRSGCERAEISTEFDIADLPDLQSWLREQELVGDANVCLLRRVLDVNGRSRGFINGRSATLQQMRDAGEYLLDIHGQHAHQSLLRPDAQRDLLDGYAGLISEVGELAGLFRAWQTLLRHHTKLEQTAEEVASERELLLFQRHELEMLNFTVQAWMELQSEYARLSHAADLLETAQFGVEILSEADTACLAQLNALTVRLRVGIEFDGSLQDTLNIVESAQNDLQEAVYALRHYPQQVDVDPQKLREQEQRMAAVVDASRKYRVLPEQLPGALQCIVARLDDLGSDADLAALAQQEAAAREQYLFAAKKVGAVRKKAAEKLSREITSAMQTLAMQGGNFAVALKPLAEGNAQGLEALEFQVAINPGSPLRSLAKVASGGELSRISLAIQVAASQAATVPTLIFDEVDSGIGGRVAEIVGALLKRVGQRHQVMCVTHLPQVAAMADAQWQVSKSSRNGATVSTISILNRAERIEEIARMLGGVRITDTTRKHAAEMLEAGLDLSF</sequence>
<evidence type="ECO:0000313" key="12">
    <source>
        <dbReference type="Proteomes" id="UP000839052"/>
    </source>
</evidence>
<evidence type="ECO:0000256" key="4">
    <source>
        <dbReference type="ARBA" id="ARBA00022741"/>
    </source>
</evidence>
<feature type="domain" description="RecF/RecN/SMC N-terminal" evidence="10">
    <location>
        <begin position="8"/>
        <end position="506"/>
    </location>
</feature>
<keyword evidence="7 9" id="KW-0234">DNA repair</keyword>
<proteinExistence type="inferred from homology"/>
<dbReference type="NCBIfam" id="TIGR00634">
    <property type="entry name" value="recN"/>
    <property type="match status" value="1"/>
</dbReference>
<dbReference type="CDD" id="cd03241">
    <property type="entry name" value="ABC_RecN"/>
    <property type="match status" value="2"/>
</dbReference>
<dbReference type="PIRSF" id="PIRSF003128">
    <property type="entry name" value="RecN"/>
    <property type="match status" value="1"/>
</dbReference>
<dbReference type="PANTHER" id="PTHR11059">
    <property type="entry name" value="DNA REPAIR PROTEIN RECN"/>
    <property type="match status" value="1"/>
</dbReference>
<organism evidence="11 12">
    <name type="scientific">Candidatus Nitrotoga arctica</name>
    <dbReference type="NCBI Taxonomy" id="453162"/>
    <lineage>
        <taxon>Bacteria</taxon>
        <taxon>Pseudomonadati</taxon>
        <taxon>Pseudomonadota</taxon>
        <taxon>Betaproteobacteria</taxon>
        <taxon>Nitrosomonadales</taxon>
        <taxon>Gallionellaceae</taxon>
        <taxon>Candidatus Nitrotoga</taxon>
    </lineage>
</organism>
<name>A0ABM8Z1G7_9PROT</name>
<evidence type="ECO:0000256" key="1">
    <source>
        <dbReference type="ARBA" id="ARBA00003618"/>
    </source>
</evidence>
<evidence type="ECO:0000256" key="8">
    <source>
        <dbReference type="ARBA" id="ARBA00033408"/>
    </source>
</evidence>
<evidence type="ECO:0000256" key="6">
    <source>
        <dbReference type="ARBA" id="ARBA00022840"/>
    </source>
</evidence>
<gene>
    <name evidence="11" type="primary">recN</name>
    <name evidence="11" type="ORF">NTG6680_2486</name>
</gene>
<dbReference type="EMBL" id="OU912926">
    <property type="protein sequence ID" value="CAG9933735.1"/>
    <property type="molecule type" value="Genomic_DNA"/>
</dbReference>
<keyword evidence="12" id="KW-1185">Reference proteome</keyword>
<dbReference type="RefSeq" id="WP_239797471.1">
    <property type="nucleotide sequence ID" value="NZ_OU912926.1"/>
</dbReference>
<evidence type="ECO:0000313" key="11">
    <source>
        <dbReference type="EMBL" id="CAG9933735.1"/>
    </source>
</evidence>
<dbReference type="Pfam" id="PF02463">
    <property type="entry name" value="SMC_N"/>
    <property type="match status" value="1"/>
</dbReference>
<dbReference type="InterPro" id="IPR027417">
    <property type="entry name" value="P-loop_NTPase"/>
</dbReference>
<dbReference type="NCBIfam" id="NF008121">
    <property type="entry name" value="PRK10869.1"/>
    <property type="match status" value="1"/>
</dbReference>
<accession>A0ABM8Z1G7</accession>
<comment type="similarity">
    <text evidence="2 9">Belongs to the RecN family.</text>
</comment>
<evidence type="ECO:0000256" key="7">
    <source>
        <dbReference type="ARBA" id="ARBA00023204"/>
    </source>
</evidence>
<keyword evidence="6" id="KW-0067">ATP-binding</keyword>